<feature type="domain" description="AMP-binding enzyme C-terminal" evidence="3">
    <location>
        <begin position="439"/>
        <end position="512"/>
    </location>
</feature>
<dbReference type="Gene3D" id="3.40.50.12780">
    <property type="entry name" value="N-terminal domain of ligase-like"/>
    <property type="match status" value="1"/>
</dbReference>
<dbReference type="InterPro" id="IPR050237">
    <property type="entry name" value="ATP-dep_AMP-bd_enzyme"/>
</dbReference>
<reference evidence="4 5" key="1">
    <citation type="submission" date="2020-08" db="EMBL/GenBank/DDBJ databases">
        <title>Genomic Encyclopedia of Archaeal and Bacterial Type Strains, Phase II (KMG-II): from individual species to whole genera.</title>
        <authorList>
            <person name="Goeker M."/>
        </authorList>
    </citation>
    <scope>NUCLEOTIDE SEQUENCE [LARGE SCALE GENOMIC DNA]</scope>
    <source>
        <strain evidence="4 5">DSM 43850</strain>
    </source>
</reference>
<dbReference type="PANTHER" id="PTHR43767:SF1">
    <property type="entry name" value="NONRIBOSOMAL PEPTIDE SYNTHASE PES1 (EUROFUNG)-RELATED"/>
    <property type="match status" value="1"/>
</dbReference>
<evidence type="ECO:0000313" key="5">
    <source>
        <dbReference type="Proteomes" id="UP000517916"/>
    </source>
</evidence>
<dbReference type="EC" id="6.2.1.-" evidence="4"/>
<feature type="region of interest" description="Disordered" evidence="1">
    <location>
        <begin position="172"/>
        <end position="207"/>
    </location>
</feature>
<dbReference type="EMBL" id="JACJID010000006">
    <property type="protein sequence ID" value="MBA8930434.1"/>
    <property type="molecule type" value="Genomic_DNA"/>
</dbReference>
<proteinExistence type="predicted"/>
<dbReference type="InterPro" id="IPR000873">
    <property type="entry name" value="AMP-dep_synth/lig_dom"/>
</dbReference>
<evidence type="ECO:0000259" key="3">
    <source>
        <dbReference type="Pfam" id="PF13193"/>
    </source>
</evidence>
<comment type="caution">
    <text evidence="4">The sequence shown here is derived from an EMBL/GenBank/DDBJ whole genome shotgun (WGS) entry which is preliminary data.</text>
</comment>
<dbReference type="GO" id="GO:0016874">
    <property type="term" value="F:ligase activity"/>
    <property type="evidence" value="ECO:0007669"/>
    <property type="project" value="UniProtKB-KW"/>
</dbReference>
<dbReference type="InterPro" id="IPR025110">
    <property type="entry name" value="AMP-bd_C"/>
</dbReference>
<dbReference type="SUPFAM" id="SSF56801">
    <property type="entry name" value="Acetyl-CoA synthetase-like"/>
    <property type="match status" value="1"/>
</dbReference>
<dbReference type="RefSeq" id="WP_182839843.1">
    <property type="nucleotide sequence ID" value="NZ_BAAABQ010000025.1"/>
</dbReference>
<keyword evidence="4" id="KW-0436">Ligase</keyword>
<dbReference type="Gene3D" id="3.30.300.30">
    <property type="match status" value="1"/>
</dbReference>
<name>A0ABR6BU72_9PSEU</name>
<dbReference type="PANTHER" id="PTHR43767">
    <property type="entry name" value="LONG-CHAIN-FATTY-ACID--COA LIGASE"/>
    <property type="match status" value="1"/>
</dbReference>
<feature type="domain" description="AMP-dependent synthetase/ligase" evidence="2">
    <location>
        <begin position="46"/>
        <end position="389"/>
    </location>
</feature>
<keyword evidence="5" id="KW-1185">Reference proteome</keyword>
<evidence type="ECO:0000256" key="1">
    <source>
        <dbReference type="SAM" id="MobiDB-lite"/>
    </source>
</evidence>
<dbReference type="InterPro" id="IPR045851">
    <property type="entry name" value="AMP-bd_C_sf"/>
</dbReference>
<evidence type="ECO:0000313" key="4">
    <source>
        <dbReference type="EMBL" id="MBA8930434.1"/>
    </source>
</evidence>
<dbReference type="Proteomes" id="UP000517916">
    <property type="component" value="Unassembled WGS sequence"/>
</dbReference>
<dbReference type="InterPro" id="IPR042099">
    <property type="entry name" value="ANL_N_sf"/>
</dbReference>
<evidence type="ECO:0000259" key="2">
    <source>
        <dbReference type="Pfam" id="PF00501"/>
    </source>
</evidence>
<dbReference type="Pfam" id="PF00501">
    <property type="entry name" value="AMP-binding"/>
    <property type="match status" value="1"/>
</dbReference>
<dbReference type="Pfam" id="PF13193">
    <property type="entry name" value="AMP-binding_C"/>
    <property type="match status" value="1"/>
</dbReference>
<dbReference type="InterPro" id="IPR020845">
    <property type="entry name" value="AMP-binding_CS"/>
</dbReference>
<accession>A0ABR6BU72</accession>
<sequence>MNAVRELVTLVRAGIVRPMRPDRLLGVVGGYLRWDLTLPFGYAVGAARHPDRIAIIDELGSLSYREVEERTTRLAHGLTGRGVRAGSTVGLLCRNHRGFIEAAMACAKLGANTVLLNTGLATAQLRAVLSDQQVTTLIADEEFAGDFPGVTTVVAWTDGPPDQGTLQGLIDSSAATPLPRRPPRGRLIVLTSGTTGTPKGARRPEPASLSPAAALLSRIPLHSGEVSLISAPLFHTWGLAAFQIGVVLGATLVLHRRFDPKSTVDALASNKCTSLFAVPVMLQRILDLHGAPRPLPALRVVASSGSALPAPVAQQFQREFGPVLYNLYGSTEVSWATIATPEDLHAAPSTAGRPPLGTRLAILDEAGAPVPQGGVGRIFVGNDMLFEGYTNGSGKEVREGLMSTGDLGHLDAEGRLFVVGRDDEMIVSGGENVYPRATEDAIAALPQVREVAVVGVPDAEFGQRLAAFVVLTEGAELTAESVRDHVRGRLARYCVPREVTFLDELPRNSTGKVLKRLLR</sequence>
<protein>
    <submittedName>
        <fullName evidence="4">Fatty-acyl-CoA synthase</fullName>
        <ecNumber evidence="4">6.2.1.-</ecNumber>
    </submittedName>
</protein>
<gene>
    <name evidence="4" type="ORF">BC739_007667</name>
</gene>
<organism evidence="4 5">
    <name type="scientific">Kutzneria viridogrisea</name>
    <dbReference type="NCBI Taxonomy" id="47990"/>
    <lineage>
        <taxon>Bacteria</taxon>
        <taxon>Bacillati</taxon>
        <taxon>Actinomycetota</taxon>
        <taxon>Actinomycetes</taxon>
        <taxon>Pseudonocardiales</taxon>
        <taxon>Pseudonocardiaceae</taxon>
        <taxon>Kutzneria</taxon>
    </lineage>
</organism>
<dbReference type="PROSITE" id="PS00455">
    <property type="entry name" value="AMP_BINDING"/>
    <property type="match status" value="1"/>
</dbReference>